<feature type="compositionally biased region" description="Polar residues" evidence="1">
    <location>
        <begin position="256"/>
        <end position="271"/>
    </location>
</feature>
<gene>
    <name evidence="3" type="ORF">nbrc107696_06130</name>
</gene>
<proteinExistence type="predicted"/>
<feature type="compositionally biased region" description="Polar residues" evidence="1">
    <location>
        <begin position="289"/>
        <end position="307"/>
    </location>
</feature>
<dbReference type="EMBL" id="BJOV01000002">
    <property type="protein sequence ID" value="GEE00167.1"/>
    <property type="molecule type" value="Genomic_DNA"/>
</dbReference>
<dbReference type="Proteomes" id="UP000444960">
    <property type="component" value="Unassembled WGS sequence"/>
</dbReference>
<dbReference type="RefSeq" id="WP_161894098.1">
    <property type="nucleotide sequence ID" value="NZ_BJOV01000002.1"/>
</dbReference>
<feature type="region of interest" description="Disordered" evidence="1">
    <location>
        <begin position="252"/>
        <end position="271"/>
    </location>
</feature>
<evidence type="ECO:0000313" key="4">
    <source>
        <dbReference type="Proteomes" id="UP000444960"/>
    </source>
</evidence>
<reference evidence="4" key="1">
    <citation type="submission" date="2019-06" db="EMBL/GenBank/DDBJ databases">
        <title>Gordonia isolated from sludge of a wastewater treatment plant.</title>
        <authorList>
            <person name="Tamura T."/>
            <person name="Aoyama K."/>
            <person name="Kang Y."/>
            <person name="Saito S."/>
            <person name="Akiyama N."/>
            <person name="Yazawa K."/>
            <person name="Gonoi T."/>
            <person name="Mikami Y."/>
        </authorList>
    </citation>
    <scope>NUCLEOTIDE SEQUENCE [LARGE SCALE GENOMIC DNA]</scope>
    <source>
        <strain evidence="4">NBRC 107696</strain>
    </source>
</reference>
<feature type="compositionally biased region" description="Gly residues" evidence="1">
    <location>
        <begin position="308"/>
        <end position="319"/>
    </location>
</feature>
<feature type="domain" description="Glycine-rich" evidence="2">
    <location>
        <begin position="175"/>
        <end position="355"/>
    </location>
</feature>
<evidence type="ECO:0000259" key="2">
    <source>
        <dbReference type="Pfam" id="PF21722"/>
    </source>
</evidence>
<dbReference type="InterPro" id="IPR049304">
    <property type="entry name" value="Gly_rich_dom"/>
</dbReference>
<feature type="region of interest" description="Disordered" evidence="1">
    <location>
        <begin position="1"/>
        <end position="25"/>
    </location>
</feature>
<protein>
    <recommendedName>
        <fullName evidence="2">Glycine-rich domain-containing protein</fullName>
    </recommendedName>
</protein>
<keyword evidence="4" id="KW-1185">Reference proteome</keyword>
<sequence length="359" mass="34840">MTWSPTGPTLTPRKGWAGSAGPTTRDPVRGWRTVIARAAIDGGIGEDVGELVAHLLGTDVSTGTDVALIVAALSGTDTGASLDTAILRAIVTGTDAGLGSDAASWIEKWAATGVDTGTGTDLATILAYLAGADSGTGLDLAALLAHTSGLDLAAGEDSGAARWTSHASADATYSTAGSFVYPIPAWATHLDIVVIGGGASGQTGNGAINSAGKGGNAAAWATTTIERVNRWGSSVSQIGEYADTLEVTVGSGGAQAANSDHASPNPGTASSVVHTGQAFALTSPGGSGKTSTQNGAAPGNTTWQGVTHTGGNGGTGNGGAATAPGAAGAGGNGGIFGSRTRGGAGAAGRVFIRARQQYA</sequence>
<name>A0A7I9V4K9_9ACTN</name>
<evidence type="ECO:0000313" key="3">
    <source>
        <dbReference type="EMBL" id="GEE00167.1"/>
    </source>
</evidence>
<comment type="caution">
    <text evidence="3">The sequence shown here is derived from an EMBL/GenBank/DDBJ whole genome shotgun (WGS) entry which is preliminary data.</text>
</comment>
<dbReference type="OrthoDB" id="4382291at2"/>
<organism evidence="3 4">
    <name type="scientific">Gordonia spumicola</name>
    <dbReference type="NCBI Taxonomy" id="589161"/>
    <lineage>
        <taxon>Bacteria</taxon>
        <taxon>Bacillati</taxon>
        <taxon>Actinomycetota</taxon>
        <taxon>Actinomycetes</taxon>
        <taxon>Mycobacteriales</taxon>
        <taxon>Gordoniaceae</taxon>
        <taxon>Gordonia</taxon>
    </lineage>
</organism>
<dbReference type="AlphaFoldDB" id="A0A7I9V4K9"/>
<feature type="region of interest" description="Disordered" evidence="1">
    <location>
        <begin position="279"/>
        <end position="319"/>
    </location>
</feature>
<accession>A0A7I9V4K9</accession>
<evidence type="ECO:0000256" key="1">
    <source>
        <dbReference type="SAM" id="MobiDB-lite"/>
    </source>
</evidence>
<dbReference type="Pfam" id="PF21722">
    <property type="entry name" value="Gly_rich_2"/>
    <property type="match status" value="1"/>
</dbReference>